<dbReference type="AlphaFoldDB" id="A0A550JD88"/>
<organism evidence="2 3">
    <name type="scientific">Trichloromonas acetexigens</name>
    <dbReference type="NCBI Taxonomy" id="38815"/>
    <lineage>
        <taxon>Bacteria</taxon>
        <taxon>Pseudomonadati</taxon>
        <taxon>Thermodesulfobacteriota</taxon>
        <taxon>Desulfuromonadia</taxon>
        <taxon>Desulfuromonadales</taxon>
        <taxon>Trichloromonadaceae</taxon>
        <taxon>Trichloromonas</taxon>
    </lineage>
</organism>
<dbReference type="InterPro" id="IPR049003">
    <property type="entry name" value="PgaA_barrel"/>
</dbReference>
<keyword evidence="3" id="KW-1185">Reference proteome</keyword>
<dbReference type="EMBL" id="VJVV01000006">
    <property type="protein sequence ID" value="TRO81170.1"/>
    <property type="molecule type" value="Genomic_DNA"/>
</dbReference>
<comment type="caution">
    <text evidence="2">The sequence shown here is derived from an EMBL/GenBank/DDBJ whole genome shotgun (WGS) entry which is preliminary data.</text>
</comment>
<dbReference type="NCBIfam" id="TIGR03939">
    <property type="entry name" value="PGA_TPR_OMP"/>
    <property type="match status" value="1"/>
</dbReference>
<dbReference type="SUPFAM" id="SSF48452">
    <property type="entry name" value="TPR-like"/>
    <property type="match status" value="1"/>
</dbReference>
<accession>A0A550JD88</accession>
<evidence type="ECO:0000313" key="2">
    <source>
        <dbReference type="EMBL" id="TRO81170.1"/>
    </source>
</evidence>
<dbReference type="InterPro" id="IPR011990">
    <property type="entry name" value="TPR-like_helical_dom_sf"/>
</dbReference>
<dbReference type="Pfam" id="PF13432">
    <property type="entry name" value="TPR_16"/>
    <property type="match status" value="1"/>
</dbReference>
<dbReference type="OrthoDB" id="5405060at2"/>
<sequence>MATGDANYSRLKFRALGSCFVDRFTVLYDFSKKITLFLLIGFCLGVAPQTRAELNLGITGGQMAALGGENAARTWVQELEKNLGEAVSLRIFPDDDSLFLWMERYRVVELGLTSAQTAQEQPNGRFYTISRGVSSDAVLLMRPDLSATRQESLRHHAWSALPDLEHHHAVELARQGRMDEALRRLAALRAARPENRWLVYDTLVVLGWAEKDGEAADLAGRISLDEAPAYVLESVGKSLRNLRRYADAGELYAQALVRFPKRTSLAVGQAYALADGGRASEAATLVNNLRDTHPTNPEVLEAGLYVARRQGDLPAQLDWSQRLLDPVPAHEAARQARLQALDGLGASHLAVDLAETATPQADRATSSTLRANRAAQQVRWGIVEPPSEAERFAATDRALALLEENLAALNPGNPADAALIRQGRLDRLVALRDRVRMAEAVSEYESLVADGIEIPPFARQAAADAYLYLRQPEQARDLYLQVLEAQHGNFTAQHALFYAYIELEDFEQALTLVDRLAEREPIWIRPGGSRTPSPNRRGLDAAITATQARLFGDDLEEAQKRIEELRDMAPRNPDLVRQAGDVESARGWPRRARESYLRAERIEQENVGTRMSLADSHMALREFDQAEPIIADLYRRFPENRQAQRLMRRWEIHQMRELRAGAAYADNSGAEPASKELRLDATLFSAPFLTHYRAFAGWSWSRADFPEGEGIYRRYGAGLEYRDRDLEGILEISANQADGDDLGLALAGRRHLGDHWSIPFAAELFSRDTPLRALRNGIDADALRLGVDYLRDESGQWGFSGQWLDFSDGNRRLQFSGYRRERLLSRPHYKLDARLDLGLGSNSESDGPYFSPERDFSAEMTLDNRWLLYRRYDFSFGHRLALSGGGYWQRDFGGHPVASLLYEHNWQAHDRLGLDYGAVWRRRVYDGVGETGLEYFLRLGWRF</sequence>
<feature type="domain" description="PgaA membrane beta barrel" evidence="1">
    <location>
        <begin position="652"/>
        <end position="943"/>
    </location>
</feature>
<gene>
    <name evidence="2" type="primary">pgaA</name>
    <name evidence="2" type="ORF">FL622_09690</name>
</gene>
<dbReference type="Gene3D" id="1.25.40.10">
    <property type="entry name" value="Tetratricopeptide repeat domain"/>
    <property type="match status" value="3"/>
</dbReference>
<evidence type="ECO:0000313" key="3">
    <source>
        <dbReference type="Proteomes" id="UP000317155"/>
    </source>
</evidence>
<proteinExistence type="predicted"/>
<evidence type="ECO:0000259" key="1">
    <source>
        <dbReference type="Pfam" id="PF21197"/>
    </source>
</evidence>
<protein>
    <submittedName>
        <fullName evidence="2">Poly-beta-1,6 N-acetyl-D-glucosamine export porin PgaA</fullName>
    </submittedName>
</protein>
<dbReference type="GO" id="GO:1901515">
    <property type="term" value="F:poly-beta-1,6-N-acetyl-D-glucosamine transmembrane transporter activity"/>
    <property type="evidence" value="ECO:0007669"/>
    <property type="project" value="InterPro"/>
</dbReference>
<dbReference type="Proteomes" id="UP000317155">
    <property type="component" value="Unassembled WGS sequence"/>
</dbReference>
<dbReference type="Pfam" id="PF21197">
    <property type="entry name" value="PgaA_barrel"/>
    <property type="match status" value="1"/>
</dbReference>
<dbReference type="InterPro" id="IPR023870">
    <property type="entry name" value="PGA_export_porin_PgaA"/>
</dbReference>
<name>A0A550JD88_9BACT</name>
<reference evidence="2 3" key="1">
    <citation type="submission" date="2019-07" db="EMBL/GenBank/DDBJ databases">
        <title>Insights of Desulfuromonas acetexigens electromicrobiology.</title>
        <authorList>
            <person name="Katuri K."/>
            <person name="Sapireddy V."/>
            <person name="Shaw D.R."/>
            <person name="Saikaly P."/>
        </authorList>
    </citation>
    <scope>NUCLEOTIDE SEQUENCE [LARGE SCALE GENOMIC DNA]</scope>
    <source>
        <strain evidence="2 3">2873</strain>
    </source>
</reference>